<keyword evidence="3" id="KW-1185">Reference proteome</keyword>
<comment type="caution">
    <text evidence="2">The sequence shown here is derived from an EMBL/GenBank/DDBJ whole genome shotgun (WGS) entry which is preliminary data.</text>
</comment>
<protein>
    <submittedName>
        <fullName evidence="2">Uncharacterized protein</fullName>
    </submittedName>
</protein>
<feature type="compositionally biased region" description="Gly residues" evidence="1">
    <location>
        <begin position="81"/>
        <end position="113"/>
    </location>
</feature>
<sequence length="138" mass="14879">MQRRPSFSSSSLSIPDLPAREGQRRWWLVEAPPQSSNNIYSIVIVNVNLFSRDGIAIRVCEIGDWSELQMDGRDRERKSEGSGGCGSCRCQGGGGGGGRECGGSGGIKSGGGGRMDRSIRCVRVCEIGISELERNKSR</sequence>
<dbReference type="Proteomes" id="UP001497516">
    <property type="component" value="Unassembled WGS sequence"/>
</dbReference>
<proteinExistence type="predicted"/>
<dbReference type="EMBL" id="CAXIPQ010000005">
    <property type="protein sequence ID" value="CAL1351987.1"/>
    <property type="molecule type" value="Genomic_DNA"/>
</dbReference>
<reference evidence="2 3" key="1">
    <citation type="submission" date="2024-04" db="EMBL/GenBank/DDBJ databases">
        <authorList>
            <person name="Fracassetti M."/>
        </authorList>
    </citation>
    <scope>NUCLEOTIDE SEQUENCE [LARGE SCALE GENOMIC DNA]</scope>
</reference>
<name>A0AAV2C663_9ROSI</name>
<gene>
    <name evidence="2" type="ORF">LTRI10_LOCUS10245</name>
</gene>
<evidence type="ECO:0000256" key="1">
    <source>
        <dbReference type="SAM" id="MobiDB-lite"/>
    </source>
</evidence>
<feature type="region of interest" description="Disordered" evidence="1">
    <location>
        <begin position="70"/>
        <end position="115"/>
    </location>
</feature>
<dbReference type="AlphaFoldDB" id="A0AAV2C663"/>
<evidence type="ECO:0000313" key="2">
    <source>
        <dbReference type="EMBL" id="CAL1351987.1"/>
    </source>
</evidence>
<evidence type="ECO:0000313" key="3">
    <source>
        <dbReference type="Proteomes" id="UP001497516"/>
    </source>
</evidence>
<feature type="compositionally biased region" description="Basic and acidic residues" evidence="1">
    <location>
        <begin position="70"/>
        <end position="80"/>
    </location>
</feature>
<organism evidence="2 3">
    <name type="scientific">Linum trigynum</name>
    <dbReference type="NCBI Taxonomy" id="586398"/>
    <lineage>
        <taxon>Eukaryota</taxon>
        <taxon>Viridiplantae</taxon>
        <taxon>Streptophyta</taxon>
        <taxon>Embryophyta</taxon>
        <taxon>Tracheophyta</taxon>
        <taxon>Spermatophyta</taxon>
        <taxon>Magnoliopsida</taxon>
        <taxon>eudicotyledons</taxon>
        <taxon>Gunneridae</taxon>
        <taxon>Pentapetalae</taxon>
        <taxon>rosids</taxon>
        <taxon>fabids</taxon>
        <taxon>Malpighiales</taxon>
        <taxon>Linaceae</taxon>
        <taxon>Linum</taxon>
    </lineage>
</organism>
<accession>A0AAV2C663</accession>